<proteinExistence type="predicted"/>
<organism evidence="1 2">
    <name type="scientific">Nitrospira moscoviensis</name>
    <dbReference type="NCBI Taxonomy" id="42253"/>
    <lineage>
        <taxon>Bacteria</taxon>
        <taxon>Pseudomonadati</taxon>
        <taxon>Nitrospirota</taxon>
        <taxon>Nitrospiria</taxon>
        <taxon>Nitrospirales</taxon>
        <taxon>Nitrospiraceae</taxon>
        <taxon>Nitrospira</taxon>
    </lineage>
</organism>
<evidence type="ECO:0008006" key="3">
    <source>
        <dbReference type="Google" id="ProtNLM"/>
    </source>
</evidence>
<keyword evidence="2" id="KW-1185">Reference proteome</keyword>
<dbReference type="Proteomes" id="UP000069205">
    <property type="component" value="Chromosome"/>
</dbReference>
<dbReference type="InterPro" id="IPR005358">
    <property type="entry name" value="Puta_zinc/iron-chelating_dom"/>
</dbReference>
<dbReference type="Pfam" id="PF03692">
    <property type="entry name" value="CxxCxxCC"/>
    <property type="match status" value="1"/>
</dbReference>
<accession>A0A0K2GJI4</accession>
<dbReference type="OrthoDB" id="9810361at2"/>
<name>A0A0K2GJI4_NITMO</name>
<gene>
    <name evidence="1" type="ORF">NITMOv2_4417</name>
</gene>
<protein>
    <recommendedName>
        <fullName evidence="3">YkgJ family cysteine cluster protein</fullName>
    </recommendedName>
</protein>
<dbReference type="STRING" id="42253.NITMOv2_4417"/>
<evidence type="ECO:0000313" key="1">
    <source>
        <dbReference type="EMBL" id="ALA60792.1"/>
    </source>
</evidence>
<dbReference type="EMBL" id="CP011801">
    <property type="protein sequence ID" value="ALA60792.1"/>
    <property type="molecule type" value="Genomic_DNA"/>
</dbReference>
<reference evidence="1 2" key="1">
    <citation type="journal article" date="2015" name="Proc. Natl. Acad. Sci. U.S.A.">
        <title>Expanded metabolic versatility of ubiquitous nitrite-oxidizing bacteria from the genus Nitrospira.</title>
        <authorList>
            <person name="Koch H."/>
            <person name="Lucker S."/>
            <person name="Albertsen M."/>
            <person name="Kitzinger K."/>
            <person name="Herbold C."/>
            <person name="Spieck E."/>
            <person name="Nielsen P.H."/>
            <person name="Wagner M."/>
            <person name="Daims H."/>
        </authorList>
    </citation>
    <scope>NUCLEOTIDE SEQUENCE [LARGE SCALE GENOMIC DNA]</scope>
    <source>
        <strain evidence="1 2">NSP M-1</strain>
    </source>
</reference>
<sequence length="260" mass="29096">MASQSTERYEIALNTPAGQITTSVEVPTGFVPVTALVPLARRLGEHAQALEQARSLEKGRDLSCRKGCAACCRMMVPLSPPEAFALRDSVRSLPPDRQRRIGERFAQAKSVLLAHGLWHRLLEMGETMEPPDDAALEPINRDYYALRMACPFLEDELCSLYEERPAACRELLVTSPAEWCQDLVHNPVEQLPVPVRVGPALSLLWGDVTNSPARLIPLPAALDWAERHQNENVSTWQGPQLLDRLLDKVWRFLSAAFQQK</sequence>
<dbReference type="PATRIC" id="fig|42253.5.peg.4358"/>
<evidence type="ECO:0000313" key="2">
    <source>
        <dbReference type="Proteomes" id="UP000069205"/>
    </source>
</evidence>
<dbReference type="AlphaFoldDB" id="A0A0K2GJI4"/>
<dbReference type="KEGG" id="nmv:NITMOv2_4417"/>
<dbReference type="RefSeq" id="WP_053381593.1">
    <property type="nucleotide sequence ID" value="NZ_CP011801.1"/>
</dbReference>